<evidence type="ECO:0000313" key="7">
    <source>
        <dbReference type="Proteomes" id="UP000054526"/>
    </source>
</evidence>
<evidence type="ECO:0000256" key="4">
    <source>
        <dbReference type="ARBA" id="ARBA00023163"/>
    </source>
</evidence>
<dbReference type="PANTHER" id="PTHR30126:SF40">
    <property type="entry name" value="HTH-TYPE TRANSCRIPTIONAL REGULATOR GLTR"/>
    <property type="match status" value="1"/>
</dbReference>
<evidence type="ECO:0000313" key="6">
    <source>
        <dbReference type="EMBL" id="KIL35587.1"/>
    </source>
</evidence>
<keyword evidence="7" id="KW-1185">Reference proteome</keyword>
<gene>
    <name evidence="6" type="ORF">SD71_12605</name>
</gene>
<dbReference type="InterPro" id="IPR036388">
    <property type="entry name" value="WH-like_DNA-bd_sf"/>
</dbReference>
<dbReference type="Gene3D" id="1.10.10.10">
    <property type="entry name" value="Winged helix-like DNA-binding domain superfamily/Winged helix DNA-binding domain"/>
    <property type="match status" value="1"/>
</dbReference>
<evidence type="ECO:0000256" key="2">
    <source>
        <dbReference type="ARBA" id="ARBA00023015"/>
    </source>
</evidence>
<dbReference type="PROSITE" id="PS50931">
    <property type="entry name" value="HTH_LYSR"/>
    <property type="match status" value="1"/>
</dbReference>
<keyword evidence="2" id="KW-0805">Transcription regulation</keyword>
<dbReference type="Gene3D" id="3.40.190.10">
    <property type="entry name" value="Periplasmic binding protein-like II"/>
    <property type="match status" value="2"/>
</dbReference>
<dbReference type="Pfam" id="PF00126">
    <property type="entry name" value="HTH_1"/>
    <property type="match status" value="1"/>
</dbReference>
<evidence type="ECO:0000256" key="1">
    <source>
        <dbReference type="ARBA" id="ARBA00009437"/>
    </source>
</evidence>
<keyword evidence="4" id="KW-0804">Transcription</keyword>
<feature type="domain" description="HTH lysR-type" evidence="5">
    <location>
        <begin position="1"/>
        <end position="59"/>
    </location>
</feature>
<keyword evidence="3" id="KW-0238">DNA-binding</keyword>
<name>A0ABR5A3R0_9BACL</name>
<dbReference type="Proteomes" id="UP000054526">
    <property type="component" value="Unassembled WGS sequence"/>
</dbReference>
<comment type="similarity">
    <text evidence="1">Belongs to the LysR transcriptional regulatory family.</text>
</comment>
<accession>A0ABR5A3R0</accession>
<dbReference type="InterPro" id="IPR036390">
    <property type="entry name" value="WH_DNA-bd_sf"/>
</dbReference>
<comment type="caution">
    <text evidence="6">The sequence shown here is derived from an EMBL/GenBank/DDBJ whole genome shotgun (WGS) entry which is preliminary data.</text>
</comment>
<evidence type="ECO:0000259" key="5">
    <source>
        <dbReference type="PROSITE" id="PS50931"/>
    </source>
</evidence>
<dbReference type="SUPFAM" id="SSF46785">
    <property type="entry name" value="Winged helix' DNA-binding domain"/>
    <property type="match status" value="1"/>
</dbReference>
<dbReference type="SUPFAM" id="SSF53850">
    <property type="entry name" value="Periplasmic binding protein-like II"/>
    <property type="match status" value="1"/>
</dbReference>
<dbReference type="PRINTS" id="PR00039">
    <property type="entry name" value="HTHLYSR"/>
</dbReference>
<dbReference type="EMBL" id="JXAL01000019">
    <property type="protein sequence ID" value="KIL35587.1"/>
    <property type="molecule type" value="Genomic_DNA"/>
</dbReference>
<dbReference type="PANTHER" id="PTHR30126">
    <property type="entry name" value="HTH-TYPE TRANSCRIPTIONAL REGULATOR"/>
    <property type="match status" value="1"/>
</dbReference>
<dbReference type="InterPro" id="IPR000847">
    <property type="entry name" value="LysR_HTH_N"/>
</dbReference>
<dbReference type="RefSeq" id="WP_041063772.1">
    <property type="nucleotide sequence ID" value="NZ_JXAL01000019.1"/>
</dbReference>
<dbReference type="CDD" id="cd05466">
    <property type="entry name" value="PBP2_LTTR_substrate"/>
    <property type="match status" value="1"/>
</dbReference>
<reference evidence="6 7" key="1">
    <citation type="submission" date="2014-12" db="EMBL/GenBank/DDBJ databases">
        <title>Draft genome sequence of Cohnella kolymensis strain B-2846.</title>
        <authorList>
            <person name="Karlyshev A.V."/>
            <person name="Kudryashova E.B."/>
        </authorList>
    </citation>
    <scope>NUCLEOTIDE SEQUENCE [LARGE SCALE GENOMIC DNA]</scope>
    <source>
        <strain evidence="6 7">VKM B-2846</strain>
    </source>
</reference>
<evidence type="ECO:0000256" key="3">
    <source>
        <dbReference type="ARBA" id="ARBA00023125"/>
    </source>
</evidence>
<proteinExistence type="inferred from homology"/>
<protein>
    <recommendedName>
        <fullName evidence="5">HTH lysR-type domain-containing protein</fullName>
    </recommendedName>
</protein>
<sequence>MELKNIEAFLKAVELGSFSVASSSMHISQPTLSLRIQKLEEELNSILFKRNGGKKAVLTEEGRKLYPFYKEGIRSILKGNEILQSNKHSMGKLRLSCPNHMGQFILPGVLKSLYEYFPDIDFNVNVSTTQQIIEDIRRGETDVGLVFLDSQEKNEAYTLIPVAMEKTVLIASPDHPLLERRDLTVSDLADEKFIVFARASNKNIIIDRFFNQHGLKDYNTIEIKNLEWIKTMVKSGLGISFLQKSIVEVELQNHELEELILTTPLPNTPISIIFRNEIHQEIQYTIIKTMKELYRG</sequence>
<dbReference type="InterPro" id="IPR005119">
    <property type="entry name" value="LysR_subst-bd"/>
</dbReference>
<organism evidence="6 7">
    <name type="scientific">Cohnella kolymensis</name>
    <dbReference type="NCBI Taxonomy" id="1590652"/>
    <lineage>
        <taxon>Bacteria</taxon>
        <taxon>Bacillati</taxon>
        <taxon>Bacillota</taxon>
        <taxon>Bacilli</taxon>
        <taxon>Bacillales</taxon>
        <taxon>Paenibacillaceae</taxon>
        <taxon>Cohnella</taxon>
    </lineage>
</organism>
<dbReference type="Pfam" id="PF03466">
    <property type="entry name" value="LysR_substrate"/>
    <property type="match status" value="1"/>
</dbReference>